<dbReference type="Pfam" id="PF13466">
    <property type="entry name" value="STAS_2"/>
    <property type="match status" value="1"/>
</dbReference>
<dbReference type="EMBL" id="VJNB01000004">
    <property type="protein sequence ID" value="TSE20235.1"/>
    <property type="molecule type" value="Genomic_DNA"/>
</dbReference>
<feature type="domain" description="STAS" evidence="1">
    <location>
        <begin position="43"/>
        <end position="99"/>
    </location>
</feature>
<dbReference type="RefSeq" id="WP_143890151.1">
    <property type="nucleotide sequence ID" value="NZ_VJNB01000004.1"/>
</dbReference>
<sequence>MHPAPEAAQGVPPLPAAFTHAEVLPWLAQAQRAVAQAPAHACVVVQAAGVQSFDSAALAALLALRRVVLARGLAWRIEGLPDKVRTLARAYGVDGLLPG</sequence>
<gene>
    <name evidence="2" type="ORF">Talka_01130</name>
</gene>
<keyword evidence="3" id="KW-1185">Reference proteome</keyword>
<dbReference type="PROSITE" id="PS50801">
    <property type="entry name" value="STAS"/>
    <property type="match status" value="1"/>
</dbReference>
<dbReference type="InterPro" id="IPR002645">
    <property type="entry name" value="STAS_dom"/>
</dbReference>
<dbReference type="SUPFAM" id="SSF52091">
    <property type="entry name" value="SpoIIaa-like"/>
    <property type="match status" value="1"/>
</dbReference>
<evidence type="ECO:0000313" key="3">
    <source>
        <dbReference type="Proteomes" id="UP000315736"/>
    </source>
</evidence>
<comment type="caution">
    <text evidence="2">The sequence shown here is derived from an EMBL/GenBank/DDBJ whole genome shotgun (WGS) entry which is preliminary data.</text>
</comment>
<reference evidence="2 3" key="1">
    <citation type="submission" date="2019-07" db="EMBL/GenBank/DDBJ databases">
        <title>Tepidimonas alkaliphilus YIM 72238 draft genome.</title>
        <authorList>
            <person name="Da Costa M.S."/>
            <person name="Froufe H.J.C."/>
            <person name="Egas C."/>
            <person name="Albuquerque L."/>
        </authorList>
    </citation>
    <scope>NUCLEOTIDE SEQUENCE [LARGE SCALE GENOMIC DNA]</scope>
    <source>
        <strain evidence="2 3">YIM 72238</strain>
    </source>
</reference>
<evidence type="ECO:0000313" key="2">
    <source>
        <dbReference type="EMBL" id="TSE20235.1"/>
    </source>
</evidence>
<protein>
    <submittedName>
        <fullName evidence="2">STAS domain protein</fullName>
    </submittedName>
</protein>
<dbReference type="Gene3D" id="3.30.750.24">
    <property type="entry name" value="STAS domain"/>
    <property type="match status" value="1"/>
</dbReference>
<dbReference type="InterPro" id="IPR036513">
    <property type="entry name" value="STAS_dom_sf"/>
</dbReference>
<dbReference type="InterPro" id="IPR058548">
    <property type="entry name" value="MlaB-like_STAS"/>
</dbReference>
<name>A0A554W9L5_9BURK</name>
<organism evidence="2 3">
    <name type="scientific">Tepidimonas alkaliphilus</name>
    <dbReference type="NCBI Taxonomy" id="2588942"/>
    <lineage>
        <taxon>Bacteria</taxon>
        <taxon>Pseudomonadati</taxon>
        <taxon>Pseudomonadota</taxon>
        <taxon>Betaproteobacteria</taxon>
        <taxon>Burkholderiales</taxon>
        <taxon>Tepidimonas</taxon>
    </lineage>
</organism>
<dbReference type="Proteomes" id="UP000315736">
    <property type="component" value="Unassembled WGS sequence"/>
</dbReference>
<dbReference type="AlphaFoldDB" id="A0A554W9L5"/>
<proteinExistence type="predicted"/>
<accession>A0A554W9L5</accession>
<evidence type="ECO:0000259" key="1">
    <source>
        <dbReference type="PROSITE" id="PS50801"/>
    </source>
</evidence>